<feature type="compositionally biased region" description="Basic and acidic residues" evidence="1">
    <location>
        <begin position="1"/>
        <end position="16"/>
    </location>
</feature>
<dbReference type="STRING" id="5627.A0A1C7M5J3"/>
<feature type="region of interest" description="Disordered" evidence="1">
    <location>
        <begin position="1"/>
        <end position="209"/>
    </location>
</feature>
<evidence type="ECO:0000256" key="1">
    <source>
        <dbReference type="SAM" id="MobiDB-lite"/>
    </source>
</evidence>
<feature type="compositionally biased region" description="Pro residues" evidence="1">
    <location>
        <begin position="519"/>
        <end position="528"/>
    </location>
</feature>
<dbReference type="Proteomes" id="UP000092993">
    <property type="component" value="Unassembled WGS sequence"/>
</dbReference>
<keyword evidence="3" id="KW-1185">Reference proteome</keyword>
<feature type="compositionally biased region" description="Polar residues" evidence="1">
    <location>
        <begin position="556"/>
        <end position="565"/>
    </location>
</feature>
<evidence type="ECO:0000313" key="3">
    <source>
        <dbReference type="Proteomes" id="UP000092993"/>
    </source>
</evidence>
<feature type="region of interest" description="Disordered" evidence="1">
    <location>
        <begin position="226"/>
        <end position="319"/>
    </location>
</feature>
<gene>
    <name evidence="2" type="ORF">A0H81_08271</name>
</gene>
<feature type="compositionally biased region" description="Low complexity" evidence="1">
    <location>
        <begin position="243"/>
        <end position="256"/>
    </location>
</feature>
<proteinExistence type="predicted"/>
<dbReference type="OMA" id="RMSRSHT"/>
<evidence type="ECO:0000313" key="2">
    <source>
        <dbReference type="EMBL" id="OBZ71787.1"/>
    </source>
</evidence>
<feature type="compositionally biased region" description="Basic and acidic residues" evidence="1">
    <location>
        <begin position="179"/>
        <end position="209"/>
    </location>
</feature>
<name>A0A1C7M5J3_GRIFR</name>
<accession>A0A1C7M5J3</accession>
<dbReference type="AlphaFoldDB" id="A0A1C7M5J3"/>
<feature type="compositionally biased region" description="Polar residues" evidence="1">
    <location>
        <begin position="278"/>
        <end position="289"/>
    </location>
</feature>
<dbReference type="OrthoDB" id="2413468at2759"/>
<reference evidence="2 3" key="1">
    <citation type="submission" date="2016-03" db="EMBL/GenBank/DDBJ databases">
        <title>Whole genome sequencing of Grifola frondosa 9006-11.</title>
        <authorList>
            <person name="Min B."/>
            <person name="Park H."/>
            <person name="Kim J.-G."/>
            <person name="Cho H."/>
            <person name="Oh Y.-L."/>
            <person name="Kong W.-S."/>
            <person name="Choi I.-G."/>
        </authorList>
    </citation>
    <scope>NUCLEOTIDE SEQUENCE [LARGE SCALE GENOMIC DNA]</scope>
    <source>
        <strain evidence="2 3">9006-11</strain>
    </source>
</reference>
<sequence>MRRQEEPQEASAELKHASAPMRSSPLPLQVNPARSTYQHYQPGVHATAGPLPPPPRALFENNQGVGPRPRPPRQRPLSPSARRELDEIKEALQLPNSVSAALAAKVPPPEAAKRPSVEIPTTPAASADGHDGRSESPGRASLPRSIHTREGAFPPSTLYTSPPTQLPVATTNESSYLSHTDDHSIVVVEPRSDVEDESGARNDPVRRSGLELHRENSWVSMSQDVATHNISPNGGKGVIRAASGSHSSSSSSTPSRLPVPPPKTIRGSDDERMGSGTSGLRATLSNLKRFSSLPRTPSPISIRKSPSSRQSCTPSPPVIRSRVSYRPKILCAWPDAMNCQDVVAGRSALERSLGYARKINELAMYDCGLGDWVVAYKGAGMRTTQTPRQILPPSVLSAHAPQPRHTSHGSMASEATFPTRPDAYTATNLSSQTIDVPSPHTPPLLSHTHHYPPPPALAQRLPLGTKSTGFFASISRKTSLRKEKGPLSPPSPGKVLSKRLPGRTSPNVALRSVQVTSPPTIPGGPRAPPGRVQRSKTFSISASPPRALKPDPPPQNNQRQSSVTRRPSLFTRARAAPPAGKPAVVDPEFERQVEKLADLLPHADRNILAGYLRRAGQDILAIGQYLEDEKNGTLRRD</sequence>
<dbReference type="EMBL" id="LUGG01000010">
    <property type="protein sequence ID" value="OBZ71787.1"/>
    <property type="molecule type" value="Genomic_DNA"/>
</dbReference>
<comment type="caution">
    <text evidence="2">The sequence shown here is derived from an EMBL/GenBank/DDBJ whole genome shotgun (WGS) entry which is preliminary data.</text>
</comment>
<protein>
    <submittedName>
        <fullName evidence="2">Uncharacterized protein</fullName>
    </submittedName>
</protein>
<feature type="compositionally biased region" description="Basic and acidic residues" evidence="1">
    <location>
        <begin position="81"/>
        <end position="90"/>
    </location>
</feature>
<organism evidence="2 3">
    <name type="scientific">Grifola frondosa</name>
    <name type="common">Maitake</name>
    <name type="synonym">Polyporus frondosus</name>
    <dbReference type="NCBI Taxonomy" id="5627"/>
    <lineage>
        <taxon>Eukaryota</taxon>
        <taxon>Fungi</taxon>
        <taxon>Dikarya</taxon>
        <taxon>Basidiomycota</taxon>
        <taxon>Agaricomycotina</taxon>
        <taxon>Agaricomycetes</taxon>
        <taxon>Polyporales</taxon>
        <taxon>Grifolaceae</taxon>
        <taxon>Grifola</taxon>
    </lineage>
</organism>
<feature type="region of interest" description="Disordered" evidence="1">
    <location>
        <begin position="475"/>
        <end position="586"/>
    </location>
</feature>
<feature type="compositionally biased region" description="Polar residues" evidence="1">
    <location>
        <begin position="157"/>
        <end position="178"/>
    </location>
</feature>
<feature type="compositionally biased region" description="Low complexity" evidence="1">
    <location>
        <begin position="294"/>
        <end position="311"/>
    </location>
</feature>
<feature type="region of interest" description="Disordered" evidence="1">
    <location>
        <begin position="437"/>
        <end position="461"/>
    </location>
</feature>